<evidence type="ECO:0000313" key="1">
    <source>
        <dbReference type="EMBL" id="CCA22743.1"/>
    </source>
</evidence>
<dbReference type="AlphaFoldDB" id="F0WN54"/>
<reference evidence="1" key="1">
    <citation type="journal article" date="2011" name="PLoS Biol.">
        <title>Gene gain and loss during evolution of obligate parasitism in the white rust pathogen of Arabidopsis thaliana.</title>
        <authorList>
            <person name="Kemen E."/>
            <person name="Gardiner A."/>
            <person name="Schultz-Larsen T."/>
            <person name="Kemen A.C."/>
            <person name="Balmuth A.L."/>
            <person name="Robert-Seilaniantz A."/>
            <person name="Bailey K."/>
            <person name="Holub E."/>
            <person name="Studholme D.J."/>
            <person name="Maclean D."/>
            <person name="Jones J.D."/>
        </authorList>
    </citation>
    <scope>NUCLEOTIDE SEQUENCE</scope>
</reference>
<dbReference type="HOGENOM" id="CLU_2459367_0_0_1"/>
<protein>
    <submittedName>
        <fullName evidence="1">AlNc14C166G7887 protein</fullName>
    </submittedName>
</protein>
<name>F0WN54_9STRA</name>
<accession>F0WN54</accession>
<organism evidence="1">
    <name type="scientific">Albugo laibachii Nc14</name>
    <dbReference type="NCBI Taxonomy" id="890382"/>
    <lineage>
        <taxon>Eukaryota</taxon>
        <taxon>Sar</taxon>
        <taxon>Stramenopiles</taxon>
        <taxon>Oomycota</taxon>
        <taxon>Peronosporomycetes</taxon>
        <taxon>Albuginales</taxon>
        <taxon>Albuginaceae</taxon>
        <taxon>Albugo</taxon>
    </lineage>
</organism>
<gene>
    <name evidence="1" type="primary">AlNc14C166G7887</name>
    <name evidence="1" type="ORF">ALNC14_088860</name>
</gene>
<proteinExistence type="predicted"/>
<dbReference type="EMBL" id="FR824211">
    <property type="protein sequence ID" value="CCA22743.1"/>
    <property type="molecule type" value="Genomic_DNA"/>
</dbReference>
<sequence length="89" mass="10421">MSFGKCTRTPHVVILRNVIDCFIYSFVQLFECLRRTILKQSILADRKGKRMTRISRSKASSTDLFRFFQSNSSTQTFPKDKNNDFFLSV</sequence>
<reference evidence="1" key="2">
    <citation type="submission" date="2011-02" db="EMBL/GenBank/DDBJ databases">
        <authorList>
            <person name="MacLean D."/>
        </authorList>
    </citation>
    <scope>NUCLEOTIDE SEQUENCE</scope>
</reference>